<dbReference type="Proteomes" id="UP000199602">
    <property type="component" value="Unassembled WGS sequence"/>
</dbReference>
<proteinExistence type="predicted"/>
<sequence>MAKRWVFWLGFFFMLGISFNSFAMTHEDLIPFLVDLPGYVGDEPDGFTGVMGTTTASREYFKGGNEKKRFAVAIFLGAVPASTHQMFNNAKGSNGYFYQTKVKGFKASVCRGVDCSPCGGILVHLSKNCAIVVNYEYIPEKEALSLIKHFDLKAIYKATKHAKVPSGGMMMPKGGGMMPGGGMEEDSGDIGY</sequence>
<keyword evidence="1" id="KW-0732">Signal</keyword>
<organism evidence="2 3">
    <name type="scientific">Desulfonauticus submarinus</name>
    <dbReference type="NCBI Taxonomy" id="206665"/>
    <lineage>
        <taxon>Bacteria</taxon>
        <taxon>Pseudomonadati</taxon>
        <taxon>Thermodesulfobacteriota</taxon>
        <taxon>Desulfovibrionia</taxon>
        <taxon>Desulfovibrionales</taxon>
        <taxon>Desulfonauticaceae</taxon>
        <taxon>Desulfonauticus</taxon>
    </lineage>
</organism>
<dbReference type="STRING" id="206665.SAMN04488516_10511"/>
<gene>
    <name evidence="2" type="ORF">SAMN04488516_10511</name>
</gene>
<accession>A0A1H0DGX7</accession>
<name>A0A1H0DGX7_9BACT</name>
<dbReference type="AlphaFoldDB" id="A0A1H0DGX7"/>
<dbReference type="RefSeq" id="WP_092064953.1">
    <property type="nucleotide sequence ID" value="NZ_FNIN01000005.1"/>
</dbReference>
<feature type="signal peptide" evidence="1">
    <location>
        <begin position="1"/>
        <end position="23"/>
    </location>
</feature>
<evidence type="ECO:0000256" key="1">
    <source>
        <dbReference type="SAM" id="SignalP"/>
    </source>
</evidence>
<keyword evidence="3" id="KW-1185">Reference proteome</keyword>
<evidence type="ECO:0000313" key="3">
    <source>
        <dbReference type="Proteomes" id="UP000199602"/>
    </source>
</evidence>
<feature type="chain" id="PRO_5011673111" evidence="1">
    <location>
        <begin position="24"/>
        <end position="192"/>
    </location>
</feature>
<evidence type="ECO:0000313" key="2">
    <source>
        <dbReference type="EMBL" id="SDN69286.1"/>
    </source>
</evidence>
<reference evidence="2 3" key="1">
    <citation type="submission" date="2016-10" db="EMBL/GenBank/DDBJ databases">
        <authorList>
            <person name="de Groot N.N."/>
        </authorList>
    </citation>
    <scope>NUCLEOTIDE SEQUENCE [LARGE SCALE GENOMIC DNA]</scope>
    <source>
        <strain evidence="2 3">DSM 15269</strain>
    </source>
</reference>
<dbReference type="EMBL" id="FNIN01000005">
    <property type="protein sequence ID" value="SDN69286.1"/>
    <property type="molecule type" value="Genomic_DNA"/>
</dbReference>
<protein>
    <submittedName>
        <fullName evidence="2">Uncharacterized protein</fullName>
    </submittedName>
</protein>